<dbReference type="RefSeq" id="WP_144843501.1">
    <property type="nucleotide sequence ID" value="NZ_VMRJ01000001.1"/>
</dbReference>
<name>A0A558C255_9BACT</name>
<protein>
    <submittedName>
        <fullName evidence="12">ABC transporter ATP-binding protein</fullName>
    </submittedName>
</protein>
<dbReference type="GO" id="GO:0140359">
    <property type="term" value="F:ABC-type transporter activity"/>
    <property type="evidence" value="ECO:0007669"/>
    <property type="project" value="InterPro"/>
</dbReference>
<feature type="transmembrane region" description="Helical" evidence="9">
    <location>
        <begin position="170"/>
        <end position="187"/>
    </location>
</feature>
<keyword evidence="4 9" id="KW-0812">Transmembrane</keyword>
<evidence type="ECO:0000259" key="11">
    <source>
        <dbReference type="PROSITE" id="PS50929"/>
    </source>
</evidence>
<dbReference type="InterPro" id="IPR039421">
    <property type="entry name" value="Type_1_exporter"/>
</dbReference>
<evidence type="ECO:0000256" key="3">
    <source>
        <dbReference type="ARBA" id="ARBA00022475"/>
    </source>
</evidence>
<dbReference type="InterPro" id="IPR003439">
    <property type="entry name" value="ABC_transporter-like_ATP-bd"/>
</dbReference>
<feature type="domain" description="ABC transporter" evidence="10">
    <location>
        <begin position="347"/>
        <end position="577"/>
    </location>
</feature>
<keyword evidence="5" id="KW-0547">Nucleotide-binding</keyword>
<comment type="caution">
    <text evidence="12">The sequence shown here is derived from an EMBL/GenBank/DDBJ whole genome shotgun (WGS) entry which is preliminary data.</text>
</comment>
<dbReference type="PROSITE" id="PS00211">
    <property type="entry name" value="ABC_TRANSPORTER_1"/>
    <property type="match status" value="1"/>
</dbReference>
<evidence type="ECO:0000256" key="2">
    <source>
        <dbReference type="ARBA" id="ARBA00022448"/>
    </source>
</evidence>
<evidence type="ECO:0000256" key="5">
    <source>
        <dbReference type="ARBA" id="ARBA00022741"/>
    </source>
</evidence>
<dbReference type="GO" id="GO:0005524">
    <property type="term" value="F:ATP binding"/>
    <property type="evidence" value="ECO:0007669"/>
    <property type="project" value="UniProtKB-KW"/>
</dbReference>
<evidence type="ECO:0000256" key="8">
    <source>
        <dbReference type="ARBA" id="ARBA00023136"/>
    </source>
</evidence>
<dbReference type="PANTHER" id="PTHR24221:SF654">
    <property type="entry name" value="ATP-BINDING CASSETTE SUB-FAMILY B MEMBER 6"/>
    <property type="match status" value="1"/>
</dbReference>
<feature type="transmembrane region" description="Helical" evidence="9">
    <location>
        <begin position="261"/>
        <end position="279"/>
    </location>
</feature>
<dbReference type="InterPro" id="IPR036640">
    <property type="entry name" value="ABC1_TM_sf"/>
</dbReference>
<dbReference type="CDD" id="cd07346">
    <property type="entry name" value="ABC_6TM_exporters"/>
    <property type="match status" value="1"/>
</dbReference>
<dbReference type="OrthoDB" id="9806127at2"/>
<dbReference type="InterPro" id="IPR017871">
    <property type="entry name" value="ABC_transporter-like_CS"/>
</dbReference>
<evidence type="ECO:0000256" key="7">
    <source>
        <dbReference type="ARBA" id="ARBA00022989"/>
    </source>
</evidence>
<keyword evidence="2" id="KW-0813">Transport</keyword>
<dbReference type="Gene3D" id="1.20.1560.10">
    <property type="entry name" value="ABC transporter type 1, transmembrane domain"/>
    <property type="match status" value="1"/>
</dbReference>
<gene>
    <name evidence="12" type="ORF">FNT36_01835</name>
</gene>
<keyword evidence="7 9" id="KW-1133">Transmembrane helix</keyword>
<evidence type="ECO:0000313" key="12">
    <source>
        <dbReference type="EMBL" id="TVT42858.1"/>
    </source>
</evidence>
<dbReference type="InterPro" id="IPR027417">
    <property type="entry name" value="P-loop_NTPase"/>
</dbReference>
<dbReference type="GO" id="GO:0016887">
    <property type="term" value="F:ATP hydrolysis activity"/>
    <property type="evidence" value="ECO:0007669"/>
    <property type="project" value="InterPro"/>
</dbReference>
<feature type="transmembrane region" description="Helical" evidence="9">
    <location>
        <begin position="146"/>
        <end position="164"/>
    </location>
</feature>
<dbReference type="Gene3D" id="3.40.50.300">
    <property type="entry name" value="P-loop containing nucleotide triphosphate hydrolases"/>
    <property type="match status" value="1"/>
</dbReference>
<dbReference type="PANTHER" id="PTHR24221">
    <property type="entry name" value="ATP-BINDING CASSETTE SUB-FAMILY B"/>
    <property type="match status" value="1"/>
</dbReference>
<keyword evidence="6 12" id="KW-0067">ATP-binding</keyword>
<feature type="domain" description="ABC transmembrane type-1" evidence="11">
    <location>
        <begin position="25"/>
        <end position="314"/>
    </location>
</feature>
<accession>A0A558C255</accession>
<dbReference type="EMBL" id="VMRJ01000001">
    <property type="protein sequence ID" value="TVT42858.1"/>
    <property type="molecule type" value="Genomic_DNA"/>
</dbReference>
<comment type="subcellular location">
    <subcellularLocation>
        <location evidence="1">Cell membrane</location>
        <topology evidence="1">Multi-pass membrane protein</topology>
    </subcellularLocation>
</comment>
<proteinExistence type="predicted"/>
<dbReference type="SUPFAM" id="SSF90123">
    <property type="entry name" value="ABC transporter transmembrane region"/>
    <property type="match status" value="1"/>
</dbReference>
<dbReference type="Pfam" id="PF00005">
    <property type="entry name" value="ABC_tran"/>
    <property type="match status" value="1"/>
</dbReference>
<keyword evidence="13" id="KW-1185">Reference proteome</keyword>
<evidence type="ECO:0000259" key="10">
    <source>
        <dbReference type="PROSITE" id="PS50893"/>
    </source>
</evidence>
<evidence type="ECO:0000256" key="9">
    <source>
        <dbReference type="SAM" id="Phobius"/>
    </source>
</evidence>
<dbReference type="FunFam" id="3.40.50.300:FF:000221">
    <property type="entry name" value="Multidrug ABC transporter ATP-binding protein"/>
    <property type="match status" value="1"/>
</dbReference>
<dbReference type="AlphaFoldDB" id="A0A558C255"/>
<reference evidence="12 13" key="1">
    <citation type="submission" date="2019-07" db="EMBL/GenBank/DDBJ databases">
        <title>Hymenobacter sp. straun FUR1 Genome sequencing and assembly.</title>
        <authorList>
            <person name="Chhetri G."/>
        </authorList>
    </citation>
    <scope>NUCLEOTIDE SEQUENCE [LARGE SCALE GENOMIC DNA]</scope>
    <source>
        <strain evidence="12 13">Fur1</strain>
    </source>
</reference>
<evidence type="ECO:0000313" key="13">
    <source>
        <dbReference type="Proteomes" id="UP000317624"/>
    </source>
</evidence>
<dbReference type="Pfam" id="PF00664">
    <property type="entry name" value="ABC_membrane"/>
    <property type="match status" value="1"/>
</dbReference>
<dbReference type="SMART" id="SM00382">
    <property type="entry name" value="AAA"/>
    <property type="match status" value="1"/>
</dbReference>
<dbReference type="SUPFAM" id="SSF52540">
    <property type="entry name" value="P-loop containing nucleoside triphosphate hydrolases"/>
    <property type="match status" value="1"/>
</dbReference>
<dbReference type="InterPro" id="IPR011527">
    <property type="entry name" value="ABC1_TM_dom"/>
</dbReference>
<evidence type="ECO:0000256" key="1">
    <source>
        <dbReference type="ARBA" id="ARBA00004651"/>
    </source>
</evidence>
<dbReference type="GO" id="GO:0005886">
    <property type="term" value="C:plasma membrane"/>
    <property type="evidence" value="ECO:0007669"/>
    <property type="project" value="UniProtKB-SubCell"/>
</dbReference>
<keyword evidence="3" id="KW-1003">Cell membrane</keyword>
<organism evidence="12 13">
    <name type="scientific">Hymenobacter setariae</name>
    <dbReference type="NCBI Taxonomy" id="2594794"/>
    <lineage>
        <taxon>Bacteria</taxon>
        <taxon>Pseudomonadati</taxon>
        <taxon>Bacteroidota</taxon>
        <taxon>Cytophagia</taxon>
        <taxon>Cytophagales</taxon>
        <taxon>Hymenobacteraceae</taxon>
        <taxon>Hymenobacter</taxon>
    </lineage>
</organism>
<keyword evidence="8 9" id="KW-0472">Membrane</keyword>
<dbReference type="PROSITE" id="PS50893">
    <property type="entry name" value="ABC_TRANSPORTER_2"/>
    <property type="match status" value="1"/>
</dbReference>
<evidence type="ECO:0000256" key="4">
    <source>
        <dbReference type="ARBA" id="ARBA00022692"/>
    </source>
</evidence>
<sequence length="603" mass="67247">MSLWQIIRRLLPFVRPYRSLVISTLLLTLVGSLAAQVNPFVLRYTVDTVQGLLNRGQGLAEGWHMLLWVSGLLLGKELINTGITFGQKYYGEKIRISVSGALAEAAVTKILGYELGFFSEGGNQTGKLQTRIDRGVESLMKLVQNFFIDILPLFANAIVALVVMFFANKWVGMVALAVLPVYFWLSYRQADRLNGTRRNLRSLREEKNHGLISIIDSIVVIKSFVREAYEGDKQLAVQDRLEEAQLSTRRTNFRYDGLKTFVEQIGVVAIIVLTAYLVLDGQISIGAIMFHILLFNNVSAPIRQLHRIYDEMNEALTYAEGFFAILDADDQTERPGPLRPAHLYGRFELRHVDFTYPSGTAALHDVSMTIEAGKTTALVGLSGAGKSTIINLLCEFYRPNGGTVLLDGQPLSEYDTHALRQQIGLVLQKNHIFKGTIEENIRYGNFAATQAEIEAAARQAYLHDQILDLPRGYQSDAQQLSGGQQQRIAIARLFLKNPPIIFLDEPTASLDAIATEQIKNSLDAIKQGRTVVIISHSLAQIVDSDCIYVMKKGEMVESGTHLQLYEKRGTYREIFDASARSLNIEKLAKTMADDGDEVLDTAL</sequence>
<dbReference type="Proteomes" id="UP000317624">
    <property type="component" value="Unassembled WGS sequence"/>
</dbReference>
<evidence type="ECO:0000256" key="6">
    <source>
        <dbReference type="ARBA" id="ARBA00022840"/>
    </source>
</evidence>
<dbReference type="InterPro" id="IPR003593">
    <property type="entry name" value="AAA+_ATPase"/>
</dbReference>
<dbReference type="PROSITE" id="PS50929">
    <property type="entry name" value="ABC_TM1F"/>
    <property type="match status" value="1"/>
</dbReference>